<dbReference type="AlphaFoldDB" id="A0A067NSN7"/>
<dbReference type="HOGENOM" id="CLU_112572_0_0_1"/>
<reference evidence="2" key="1">
    <citation type="journal article" date="2014" name="Proc. Natl. Acad. Sci. U.S.A.">
        <title>Extensive sampling of basidiomycete genomes demonstrates inadequacy of the white-rot/brown-rot paradigm for wood decay fungi.</title>
        <authorList>
            <person name="Riley R."/>
            <person name="Salamov A.A."/>
            <person name="Brown D.W."/>
            <person name="Nagy L.G."/>
            <person name="Floudas D."/>
            <person name="Held B.W."/>
            <person name="Levasseur A."/>
            <person name="Lombard V."/>
            <person name="Morin E."/>
            <person name="Otillar R."/>
            <person name="Lindquist E.A."/>
            <person name="Sun H."/>
            <person name="LaButti K.M."/>
            <person name="Schmutz J."/>
            <person name="Jabbour D."/>
            <person name="Luo H."/>
            <person name="Baker S.E."/>
            <person name="Pisabarro A.G."/>
            <person name="Walton J.D."/>
            <person name="Blanchette R.A."/>
            <person name="Henrissat B."/>
            <person name="Martin F."/>
            <person name="Cullen D."/>
            <person name="Hibbett D.S."/>
            <person name="Grigoriev I.V."/>
        </authorList>
    </citation>
    <scope>NUCLEOTIDE SEQUENCE [LARGE SCALE GENOMIC DNA]</scope>
    <source>
        <strain evidence="2">PC15</strain>
    </source>
</reference>
<name>A0A067NSN7_PLEO1</name>
<evidence type="ECO:0000313" key="1">
    <source>
        <dbReference type="EMBL" id="KDQ30919.1"/>
    </source>
</evidence>
<protein>
    <submittedName>
        <fullName evidence="1">Uncharacterized protein</fullName>
    </submittedName>
</protein>
<dbReference type="VEuPathDB" id="FungiDB:PLEOSDRAFT_1088590"/>
<sequence>MVVDSNFNVRDLLGCQPSSALFQEYIKGLVAKSPEDNADVPDVKSYSDIVYFNYYHLGASLSFVPRDGYKLKMGMKRDELKDESLALDGIDIYNMPPSKPTDAQAKSRRTAELKYSTYPISPINLPLTAEAKDKDGNVVERPSEISVTPQTSGKEFVHALGEPDKKGGGAGPSSGSIGIFCSWSKDGIMVEFGGQEAIGPQAWERGKDAVWRVITIFPAEQT</sequence>
<evidence type="ECO:0000313" key="2">
    <source>
        <dbReference type="Proteomes" id="UP000027073"/>
    </source>
</evidence>
<proteinExistence type="predicted"/>
<dbReference type="OrthoDB" id="2224399at2759"/>
<gene>
    <name evidence="1" type="ORF">PLEOSDRAFT_1088590</name>
</gene>
<accession>A0A067NSN7</accession>
<dbReference type="InParanoid" id="A0A067NSN7"/>
<dbReference type="Proteomes" id="UP000027073">
    <property type="component" value="Unassembled WGS sequence"/>
</dbReference>
<organism evidence="1 2">
    <name type="scientific">Pleurotus ostreatus (strain PC15)</name>
    <name type="common">Oyster mushroom</name>
    <dbReference type="NCBI Taxonomy" id="1137138"/>
    <lineage>
        <taxon>Eukaryota</taxon>
        <taxon>Fungi</taxon>
        <taxon>Dikarya</taxon>
        <taxon>Basidiomycota</taxon>
        <taxon>Agaricomycotina</taxon>
        <taxon>Agaricomycetes</taxon>
        <taxon>Agaricomycetidae</taxon>
        <taxon>Agaricales</taxon>
        <taxon>Pleurotineae</taxon>
        <taxon>Pleurotaceae</taxon>
        <taxon>Pleurotus</taxon>
    </lineage>
</organism>
<dbReference type="EMBL" id="KL198006">
    <property type="protein sequence ID" value="KDQ30919.1"/>
    <property type="molecule type" value="Genomic_DNA"/>
</dbReference>